<feature type="domain" description="Leucine rich repeat variant" evidence="3">
    <location>
        <begin position="8"/>
        <end position="63"/>
    </location>
</feature>
<keyword evidence="2" id="KW-0472">Membrane</keyword>
<keyword evidence="2" id="KW-1133">Transmembrane helix</keyword>
<sequence length="277" mass="28166">MASADMIREAQDPSTSGARLAELAQLDRDLWTAIAVHPAAYPALLDWLGQQGDPTVDAVLAMRSGSPAAAPAPAGPPPPPAETPTAYPAQGAVPPAGNQSSPTPGSPGGDSKNLWVVCGVVVVVLALIGGAAFGATKVFGGDDDKDEASSSQTKDAPEPSDPPTVTRPTLDSPTLGSPTLGTPPSSSSLELFCEGFKSAVSIINANPDAQPGSGPVKSIVSILDNVERFAPAEVKSDVGIMATYFRTASDPSAFDQVPAELDAAQKRAAQYYTANCS</sequence>
<dbReference type="InterPro" id="IPR057893">
    <property type="entry name" value="LRV_2"/>
</dbReference>
<organism evidence="4 5">
    <name type="scientific">Aeromicrobium endophyticum</name>
    <dbReference type="NCBI Taxonomy" id="2292704"/>
    <lineage>
        <taxon>Bacteria</taxon>
        <taxon>Bacillati</taxon>
        <taxon>Actinomycetota</taxon>
        <taxon>Actinomycetes</taxon>
        <taxon>Propionibacteriales</taxon>
        <taxon>Nocardioidaceae</taxon>
        <taxon>Aeromicrobium</taxon>
    </lineage>
</organism>
<gene>
    <name evidence="4" type="ORF">DX116_06595</name>
</gene>
<evidence type="ECO:0000256" key="2">
    <source>
        <dbReference type="SAM" id="Phobius"/>
    </source>
</evidence>
<feature type="region of interest" description="Disordered" evidence="1">
    <location>
        <begin position="66"/>
        <end position="109"/>
    </location>
</feature>
<dbReference type="Pfam" id="PF25591">
    <property type="entry name" value="LRV_2"/>
    <property type="match status" value="1"/>
</dbReference>
<keyword evidence="2" id="KW-0812">Transmembrane</keyword>
<dbReference type="EMBL" id="QUBR01000001">
    <property type="protein sequence ID" value="REK73229.1"/>
    <property type="molecule type" value="Genomic_DNA"/>
</dbReference>
<evidence type="ECO:0000313" key="5">
    <source>
        <dbReference type="Proteomes" id="UP000265581"/>
    </source>
</evidence>
<feature type="compositionally biased region" description="Low complexity" evidence="1">
    <location>
        <begin position="172"/>
        <end position="186"/>
    </location>
</feature>
<evidence type="ECO:0000313" key="4">
    <source>
        <dbReference type="EMBL" id="REK73229.1"/>
    </source>
</evidence>
<dbReference type="RefSeq" id="WP_119703342.1">
    <property type="nucleotide sequence ID" value="NZ_JBHSOI010000001.1"/>
</dbReference>
<comment type="caution">
    <text evidence="4">The sequence shown here is derived from an EMBL/GenBank/DDBJ whole genome shotgun (WGS) entry which is preliminary data.</text>
</comment>
<reference evidence="4 5" key="1">
    <citation type="submission" date="2018-08" db="EMBL/GenBank/DDBJ databases">
        <title>Aeromicrobium sp. M2KJ-4, whole genome shotgun sequence.</title>
        <authorList>
            <person name="Tuo L."/>
        </authorList>
    </citation>
    <scope>NUCLEOTIDE SEQUENCE [LARGE SCALE GENOMIC DNA]</scope>
    <source>
        <strain evidence="4 5">M2KJ-4</strain>
    </source>
</reference>
<accession>A0A371PBC2</accession>
<keyword evidence="5" id="KW-1185">Reference proteome</keyword>
<evidence type="ECO:0000259" key="3">
    <source>
        <dbReference type="Pfam" id="PF25591"/>
    </source>
</evidence>
<dbReference type="AlphaFoldDB" id="A0A371PBC2"/>
<name>A0A371PBC2_9ACTN</name>
<proteinExistence type="predicted"/>
<protein>
    <recommendedName>
        <fullName evidence="3">Leucine rich repeat variant domain-containing protein</fullName>
    </recommendedName>
</protein>
<dbReference type="Proteomes" id="UP000265581">
    <property type="component" value="Unassembled WGS sequence"/>
</dbReference>
<feature type="transmembrane region" description="Helical" evidence="2">
    <location>
        <begin position="114"/>
        <end position="135"/>
    </location>
</feature>
<dbReference type="OrthoDB" id="5179995at2"/>
<feature type="compositionally biased region" description="Pro residues" evidence="1">
    <location>
        <begin position="73"/>
        <end position="82"/>
    </location>
</feature>
<evidence type="ECO:0000256" key="1">
    <source>
        <dbReference type="SAM" id="MobiDB-lite"/>
    </source>
</evidence>
<feature type="region of interest" description="Disordered" evidence="1">
    <location>
        <begin position="136"/>
        <end position="186"/>
    </location>
</feature>